<dbReference type="Proteomes" id="UP000199360">
    <property type="component" value="Unassembled WGS sequence"/>
</dbReference>
<keyword evidence="3" id="KW-0804">Transcription</keyword>
<dbReference type="InterPro" id="IPR036271">
    <property type="entry name" value="Tet_transcr_reg_TetR-rel_C_sf"/>
</dbReference>
<reference evidence="7" key="1">
    <citation type="submission" date="2016-06" db="EMBL/GenBank/DDBJ databases">
        <authorList>
            <person name="Varghese N."/>
            <person name="Submissions Spin"/>
        </authorList>
    </citation>
    <scope>NUCLEOTIDE SEQUENCE [LARGE SCALE GENOMIC DNA]</scope>
    <source>
        <strain evidence="7">DSM 45647</strain>
    </source>
</reference>
<dbReference type="InterPro" id="IPR054126">
    <property type="entry name" value="CprB_TetR_C"/>
</dbReference>
<protein>
    <submittedName>
        <fullName evidence="6">Transcriptional regulator, TetR family</fullName>
    </submittedName>
</protein>
<dbReference type="Pfam" id="PF00440">
    <property type="entry name" value="TetR_N"/>
    <property type="match status" value="1"/>
</dbReference>
<dbReference type="OrthoDB" id="9805134at2"/>
<evidence type="ECO:0000256" key="1">
    <source>
        <dbReference type="ARBA" id="ARBA00023015"/>
    </source>
</evidence>
<dbReference type="Pfam" id="PF21935">
    <property type="entry name" value="TetR_C_45"/>
    <property type="match status" value="1"/>
</dbReference>
<organism evidence="6 7">
    <name type="scientific">Micromonospora humi</name>
    <dbReference type="NCBI Taxonomy" id="745366"/>
    <lineage>
        <taxon>Bacteria</taxon>
        <taxon>Bacillati</taxon>
        <taxon>Actinomycetota</taxon>
        <taxon>Actinomycetes</taxon>
        <taxon>Micromonosporales</taxon>
        <taxon>Micromonosporaceae</taxon>
        <taxon>Micromonospora</taxon>
    </lineage>
</organism>
<dbReference type="SUPFAM" id="SSF48498">
    <property type="entry name" value="Tetracyclin repressor-like, C-terminal domain"/>
    <property type="match status" value="1"/>
</dbReference>
<evidence type="ECO:0000256" key="4">
    <source>
        <dbReference type="PROSITE-ProRule" id="PRU00335"/>
    </source>
</evidence>
<accession>A0A1C5II73</accession>
<dbReference type="NCBIfam" id="NF041196">
    <property type="entry name" value="ScbR_bind_reg"/>
    <property type="match status" value="1"/>
</dbReference>
<proteinExistence type="predicted"/>
<dbReference type="InterPro" id="IPR047923">
    <property type="entry name" value="ArpA-like"/>
</dbReference>
<evidence type="ECO:0000259" key="5">
    <source>
        <dbReference type="PROSITE" id="PS50977"/>
    </source>
</evidence>
<dbReference type="Gene3D" id="1.10.357.10">
    <property type="entry name" value="Tetracycline Repressor, domain 2"/>
    <property type="match status" value="1"/>
</dbReference>
<dbReference type="InterPro" id="IPR001647">
    <property type="entry name" value="HTH_TetR"/>
</dbReference>
<dbReference type="GO" id="GO:0003700">
    <property type="term" value="F:DNA-binding transcription factor activity"/>
    <property type="evidence" value="ECO:0007669"/>
    <property type="project" value="TreeGrafter"/>
</dbReference>
<feature type="domain" description="HTH tetR-type" evidence="5">
    <location>
        <begin position="8"/>
        <end position="68"/>
    </location>
</feature>
<dbReference type="InterPro" id="IPR009057">
    <property type="entry name" value="Homeodomain-like_sf"/>
</dbReference>
<evidence type="ECO:0000256" key="3">
    <source>
        <dbReference type="ARBA" id="ARBA00023163"/>
    </source>
</evidence>
<evidence type="ECO:0000313" key="6">
    <source>
        <dbReference type="EMBL" id="SCG58060.1"/>
    </source>
</evidence>
<dbReference type="InterPro" id="IPR050109">
    <property type="entry name" value="HTH-type_TetR-like_transc_reg"/>
</dbReference>
<evidence type="ECO:0000256" key="2">
    <source>
        <dbReference type="ARBA" id="ARBA00023125"/>
    </source>
</evidence>
<dbReference type="PROSITE" id="PS01081">
    <property type="entry name" value="HTH_TETR_1"/>
    <property type="match status" value="1"/>
</dbReference>
<dbReference type="RefSeq" id="WP_091062464.1">
    <property type="nucleotide sequence ID" value="NZ_FMDM01000006.1"/>
</dbReference>
<gene>
    <name evidence="6" type="ORF">GA0070213_1067</name>
</gene>
<dbReference type="EMBL" id="FMDM01000006">
    <property type="protein sequence ID" value="SCG58060.1"/>
    <property type="molecule type" value="Genomic_DNA"/>
</dbReference>
<feature type="DNA-binding region" description="H-T-H motif" evidence="4">
    <location>
        <begin position="31"/>
        <end position="50"/>
    </location>
</feature>
<dbReference type="PRINTS" id="PR00455">
    <property type="entry name" value="HTHTETR"/>
</dbReference>
<keyword evidence="7" id="KW-1185">Reference proteome</keyword>
<dbReference type="InterPro" id="IPR023772">
    <property type="entry name" value="DNA-bd_HTH_TetR-type_CS"/>
</dbReference>
<dbReference type="PROSITE" id="PS50977">
    <property type="entry name" value="HTH_TETR_2"/>
    <property type="match status" value="1"/>
</dbReference>
<evidence type="ECO:0000313" key="7">
    <source>
        <dbReference type="Proteomes" id="UP000199360"/>
    </source>
</evidence>
<dbReference type="PANTHER" id="PTHR30055:SF234">
    <property type="entry name" value="HTH-TYPE TRANSCRIPTIONAL REGULATOR BETI"/>
    <property type="match status" value="1"/>
</dbReference>
<dbReference type="AlphaFoldDB" id="A0A1C5II73"/>
<dbReference type="SUPFAM" id="SSF46689">
    <property type="entry name" value="Homeodomain-like"/>
    <property type="match status" value="1"/>
</dbReference>
<dbReference type="PANTHER" id="PTHR30055">
    <property type="entry name" value="HTH-TYPE TRANSCRIPTIONAL REGULATOR RUTR"/>
    <property type="match status" value="1"/>
</dbReference>
<dbReference type="GO" id="GO:0000976">
    <property type="term" value="F:transcription cis-regulatory region binding"/>
    <property type="evidence" value="ECO:0007669"/>
    <property type="project" value="TreeGrafter"/>
</dbReference>
<name>A0A1C5II73_9ACTN</name>
<sequence length="217" mass="23657">MAKQARAEQTRSAILAAAADVFDRYGYDTASLGDIITTAGVTKGALYFHFGSKSELAQAVVELQHVTWMRIAESAAAPENPALTSMIRLSHALAAQMISDPVIRGGIRLTLERGSFEHGGTTPYLDWIAMTRDLLDRAVEESDIRAEMDVAAVAHYIVGSFTGLQLLAHVLDERPKLNDAVTQMWQLLLPALVSEPRLGYFLDVAAETRSQFSAQPV</sequence>
<keyword evidence="1" id="KW-0805">Transcription regulation</keyword>
<keyword evidence="2 4" id="KW-0238">DNA-binding</keyword>